<keyword evidence="13" id="KW-1185">Reference proteome</keyword>
<keyword evidence="6 10" id="KW-0460">Magnesium</keyword>
<feature type="binding site" evidence="10">
    <location>
        <position position="176"/>
    </location>
    <ligand>
        <name>thiamine diphosphate</name>
        <dbReference type="ChEBI" id="CHEBI:58937"/>
    </ligand>
</feature>
<keyword evidence="7 10" id="KW-0784">Thiamine biosynthesis</keyword>
<comment type="similarity">
    <text evidence="2 10">Belongs to the transketolase family. DXPS subfamily.</text>
</comment>
<dbReference type="SMART" id="SM00861">
    <property type="entry name" value="Transket_pyr"/>
    <property type="match status" value="1"/>
</dbReference>
<organism evidence="12 13">
    <name type="scientific">Kutzneria viridogrisea</name>
    <dbReference type="NCBI Taxonomy" id="47990"/>
    <lineage>
        <taxon>Bacteria</taxon>
        <taxon>Bacillati</taxon>
        <taxon>Actinomycetota</taxon>
        <taxon>Actinomycetes</taxon>
        <taxon>Pseudonocardiales</taxon>
        <taxon>Pseudonocardiaceae</taxon>
        <taxon>Kutzneria</taxon>
    </lineage>
</organism>
<evidence type="ECO:0000256" key="8">
    <source>
        <dbReference type="ARBA" id="ARBA00023052"/>
    </source>
</evidence>
<dbReference type="Pfam" id="PF02780">
    <property type="entry name" value="Transketolase_C"/>
    <property type="match status" value="1"/>
</dbReference>
<feature type="binding site" evidence="10">
    <location>
        <position position="73"/>
    </location>
    <ligand>
        <name>thiamine diphosphate</name>
        <dbReference type="ChEBI" id="CHEBI:58937"/>
    </ligand>
</feature>
<keyword evidence="5 10" id="KW-0479">Metal-binding</keyword>
<feature type="binding site" evidence="10">
    <location>
        <position position="250"/>
    </location>
    <ligand>
        <name>thiamine diphosphate</name>
        <dbReference type="ChEBI" id="CHEBI:58937"/>
    </ligand>
</feature>
<feature type="binding site" evidence="10">
    <location>
        <begin position="147"/>
        <end position="148"/>
    </location>
    <ligand>
        <name>thiamine diphosphate</name>
        <dbReference type="ChEBI" id="CHEBI:58937"/>
    </ligand>
</feature>
<dbReference type="EC" id="2.2.1.7" evidence="10"/>
<dbReference type="SUPFAM" id="SSF52518">
    <property type="entry name" value="Thiamin diphosphate-binding fold (THDP-binding)"/>
    <property type="match status" value="1"/>
</dbReference>
<dbReference type="InterPro" id="IPR029061">
    <property type="entry name" value="THDP-binding"/>
</dbReference>
<comment type="subunit">
    <text evidence="3 10">Homodimer.</text>
</comment>
<keyword evidence="9 10" id="KW-0414">Isoprene biosynthesis</keyword>
<evidence type="ECO:0000313" key="12">
    <source>
        <dbReference type="EMBL" id="MBA8930681.1"/>
    </source>
</evidence>
<comment type="cofactor">
    <cofactor evidence="10">
        <name>Mg(2+)</name>
        <dbReference type="ChEBI" id="CHEBI:18420"/>
    </cofactor>
    <text evidence="10">Binds 1 Mg(2+) ion per subunit.</text>
</comment>
<dbReference type="SUPFAM" id="SSF52922">
    <property type="entry name" value="TK C-terminal domain-like"/>
    <property type="match status" value="1"/>
</dbReference>
<dbReference type="RefSeq" id="WP_025357487.1">
    <property type="nucleotide sequence ID" value="NZ_BAAABQ010000070.1"/>
</dbReference>
<feature type="binding site" evidence="10">
    <location>
        <position position="176"/>
    </location>
    <ligand>
        <name>Mg(2+)</name>
        <dbReference type="ChEBI" id="CHEBI:18420"/>
    </ligand>
</feature>
<dbReference type="CDD" id="cd07033">
    <property type="entry name" value="TPP_PYR_DXS_TK_like"/>
    <property type="match status" value="1"/>
</dbReference>
<evidence type="ECO:0000256" key="9">
    <source>
        <dbReference type="ARBA" id="ARBA00023229"/>
    </source>
</evidence>
<dbReference type="Pfam" id="PF02779">
    <property type="entry name" value="Transket_pyr"/>
    <property type="match status" value="1"/>
</dbReference>
<evidence type="ECO:0000256" key="10">
    <source>
        <dbReference type="HAMAP-Rule" id="MF_00315"/>
    </source>
</evidence>
<evidence type="ECO:0000259" key="11">
    <source>
        <dbReference type="SMART" id="SM00861"/>
    </source>
</evidence>
<proteinExistence type="inferred from homology"/>
<feature type="domain" description="Transketolase-like pyrimidine-binding" evidence="11">
    <location>
        <begin position="279"/>
        <end position="443"/>
    </location>
</feature>
<evidence type="ECO:0000256" key="7">
    <source>
        <dbReference type="ARBA" id="ARBA00022977"/>
    </source>
</evidence>
<dbReference type="HAMAP" id="MF_00315">
    <property type="entry name" value="DXP_synth"/>
    <property type="match status" value="1"/>
</dbReference>
<dbReference type="GO" id="GO:0008661">
    <property type="term" value="F:1-deoxy-D-xylulose-5-phosphate synthase activity"/>
    <property type="evidence" value="ECO:0007669"/>
    <property type="project" value="UniProtKB-EC"/>
</dbReference>
<dbReference type="NCBIfam" id="NF003933">
    <property type="entry name" value="PRK05444.2-2"/>
    <property type="match status" value="1"/>
</dbReference>
<gene>
    <name evidence="10" type="primary">dxs</name>
    <name evidence="12" type="ORF">BC739_007928</name>
</gene>
<sequence>MALLDQITGPADVRDLPADQLPALANEIRQFLVLTVRATGGHLGPNLGVVELTIALHRVFDSPHDPIIWDTGHQAYVHKLLTGRGKDFPTLRQRNGLSGYPCRAESPHDLVENSHASTALSHADGLSKAAALTCRQANTVVAVVGDGAMTGGMCWEALQNLGARRNAPVVIVLNDNGRSYSPTCGGFARHLARLRAGESPGESLFELLGLDYLGPVDGHDVEAVQTALEKARRCRSPVVVHCVTDKGHGYPPAEQDEADHLHAIAPAAPPSHSGQPTPPSWTSIFGRQLCQLAARRPDLVAVTAAMPGPTGLAALSQRYPDRVFDVGIAEQHAVTSAAGLALGGMHPVVAVYSTFLCRAFDQALMDVALHRLPVTFVLDRAGVTGPDGSSHHGVWDLALLRVVPGIRIAAPRDGTTLVDTLTTAVETDTGPTVVRFPKGTPGTDLVPACRRPGFDLLREGEDVLIVSVGPMARRALAAAEELQAHQLAVAVVDPVWVLPVCREVLALARRYPLVVVVEDGNRASGVGSALAEALGVGTGVRVLLLGVPGEFAPAGAREQVLDGFGLSPHSIATTVLASLASIGSSGPCLNTARAGRTGAASAWQLGRGSVR</sequence>
<reference evidence="12 13" key="1">
    <citation type="submission" date="2020-08" db="EMBL/GenBank/DDBJ databases">
        <title>Genomic Encyclopedia of Archaeal and Bacterial Type Strains, Phase II (KMG-II): from individual species to whole genera.</title>
        <authorList>
            <person name="Goeker M."/>
        </authorList>
    </citation>
    <scope>NUCLEOTIDE SEQUENCE [LARGE SCALE GENOMIC DNA]</scope>
    <source>
        <strain evidence="12 13">DSM 43850</strain>
    </source>
</reference>
<evidence type="ECO:0000256" key="3">
    <source>
        <dbReference type="ARBA" id="ARBA00011738"/>
    </source>
</evidence>
<feature type="binding site" evidence="10">
    <location>
        <position position="330"/>
    </location>
    <ligand>
        <name>thiamine diphosphate</name>
        <dbReference type="ChEBI" id="CHEBI:58937"/>
    </ligand>
</feature>
<dbReference type="InterPro" id="IPR005477">
    <property type="entry name" value="Dxylulose-5-P_synthase"/>
</dbReference>
<evidence type="ECO:0000256" key="1">
    <source>
        <dbReference type="ARBA" id="ARBA00004980"/>
    </source>
</evidence>
<name>A0ABR6BVN8_9PSEU</name>
<accession>A0ABR6BVN8</accession>
<comment type="cofactor">
    <cofactor evidence="10">
        <name>thiamine diphosphate</name>
        <dbReference type="ChEBI" id="CHEBI:58937"/>
    </cofactor>
    <text evidence="10">Binds 1 thiamine pyrophosphate per subunit.</text>
</comment>
<evidence type="ECO:0000313" key="13">
    <source>
        <dbReference type="Proteomes" id="UP000517916"/>
    </source>
</evidence>
<dbReference type="CDD" id="cd02007">
    <property type="entry name" value="TPP_DXS"/>
    <property type="match status" value="1"/>
</dbReference>
<dbReference type="Gene3D" id="3.40.50.920">
    <property type="match status" value="1"/>
</dbReference>
<feature type="binding site" evidence="10">
    <location>
        <position position="146"/>
    </location>
    <ligand>
        <name>Mg(2+)</name>
        <dbReference type="ChEBI" id="CHEBI:18420"/>
    </ligand>
</feature>
<dbReference type="InterPro" id="IPR009014">
    <property type="entry name" value="Transketo_C/PFOR_II"/>
</dbReference>
<comment type="pathway">
    <text evidence="1 10">Metabolic intermediate biosynthesis; 1-deoxy-D-xylulose 5-phosphate biosynthesis; 1-deoxy-D-xylulose 5-phosphate from D-glyceraldehyde 3-phosphate and pyruvate: step 1/1.</text>
</comment>
<dbReference type="Gene3D" id="3.40.50.970">
    <property type="match status" value="2"/>
</dbReference>
<comment type="caution">
    <text evidence="12">The sequence shown here is derived from an EMBL/GenBank/DDBJ whole genome shotgun (WGS) entry which is preliminary data.</text>
</comment>
<keyword evidence="4 10" id="KW-0808">Transferase</keyword>
<keyword evidence="8 10" id="KW-0786">Thiamine pyrophosphate</keyword>
<dbReference type="PANTHER" id="PTHR43322:SF5">
    <property type="entry name" value="1-DEOXY-D-XYLULOSE-5-PHOSPHATE SYNTHASE, CHLOROPLASTIC"/>
    <property type="match status" value="1"/>
</dbReference>
<protein>
    <recommendedName>
        <fullName evidence="10">1-deoxy-D-xylulose-5-phosphate synthase</fullName>
        <ecNumber evidence="10">2.2.1.7</ecNumber>
    </recommendedName>
    <alternativeName>
        <fullName evidence="10">1-deoxyxylulose-5-phosphate synthase</fullName>
        <shortName evidence="10">DXP synthase</shortName>
        <shortName evidence="10">DXPS</shortName>
    </alternativeName>
</protein>
<dbReference type="PANTHER" id="PTHR43322">
    <property type="entry name" value="1-D-DEOXYXYLULOSE 5-PHOSPHATE SYNTHASE-RELATED"/>
    <property type="match status" value="1"/>
</dbReference>
<evidence type="ECO:0000256" key="2">
    <source>
        <dbReference type="ARBA" id="ARBA00011081"/>
    </source>
</evidence>
<evidence type="ECO:0000256" key="6">
    <source>
        <dbReference type="ARBA" id="ARBA00022842"/>
    </source>
</evidence>
<dbReference type="Proteomes" id="UP000517916">
    <property type="component" value="Unassembled WGS sequence"/>
</dbReference>
<dbReference type="InterPro" id="IPR005475">
    <property type="entry name" value="Transketolase-like_Pyr-bd"/>
</dbReference>
<evidence type="ECO:0000256" key="5">
    <source>
        <dbReference type="ARBA" id="ARBA00022723"/>
    </source>
</evidence>
<feature type="binding site" evidence="10">
    <location>
        <begin position="114"/>
        <end position="116"/>
    </location>
    <ligand>
        <name>thiamine diphosphate</name>
        <dbReference type="ChEBI" id="CHEBI:58937"/>
    </ligand>
</feature>
<dbReference type="InterPro" id="IPR033248">
    <property type="entry name" value="Transketolase_C"/>
</dbReference>
<dbReference type="EMBL" id="JACJID010000007">
    <property type="protein sequence ID" value="MBA8930681.1"/>
    <property type="molecule type" value="Genomic_DNA"/>
</dbReference>
<evidence type="ECO:0000256" key="4">
    <source>
        <dbReference type="ARBA" id="ARBA00022679"/>
    </source>
</evidence>
<dbReference type="Pfam" id="PF13292">
    <property type="entry name" value="DXP_synthase_N"/>
    <property type="match status" value="2"/>
</dbReference>
<comment type="function">
    <text evidence="10">Catalyzes the acyloin condensation reaction between C atoms 2 and 3 of pyruvate and glyceraldehyde 3-phosphate to yield 1-deoxy-D-xylulose-5-phosphate (DXP).</text>
</comment>
<comment type="catalytic activity">
    <reaction evidence="10">
        <text>D-glyceraldehyde 3-phosphate + pyruvate + H(+) = 1-deoxy-D-xylulose 5-phosphate + CO2</text>
        <dbReference type="Rhea" id="RHEA:12605"/>
        <dbReference type="ChEBI" id="CHEBI:15361"/>
        <dbReference type="ChEBI" id="CHEBI:15378"/>
        <dbReference type="ChEBI" id="CHEBI:16526"/>
        <dbReference type="ChEBI" id="CHEBI:57792"/>
        <dbReference type="ChEBI" id="CHEBI:59776"/>
        <dbReference type="EC" id="2.2.1.7"/>
    </reaction>
</comment>